<evidence type="ECO:0000256" key="6">
    <source>
        <dbReference type="SAM" id="MobiDB-lite"/>
    </source>
</evidence>
<protein>
    <recommendedName>
        <fullName evidence="7">Zn(2)-C6 fungal-type domain-containing protein</fullName>
    </recommendedName>
</protein>
<evidence type="ECO:0000256" key="4">
    <source>
        <dbReference type="ARBA" id="ARBA00023163"/>
    </source>
</evidence>
<dbReference type="PANTHER" id="PTHR31845">
    <property type="entry name" value="FINGER DOMAIN PROTEIN, PUTATIVE-RELATED"/>
    <property type="match status" value="1"/>
</dbReference>
<dbReference type="InterPro" id="IPR001138">
    <property type="entry name" value="Zn2Cys6_DnaBD"/>
</dbReference>
<dbReference type="PROSITE" id="PS50048">
    <property type="entry name" value="ZN2_CY6_FUNGAL_2"/>
    <property type="match status" value="1"/>
</dbReference>
<dbReference type="EMBL" id="JBBXJM010000004">
    <property type="protein sequence ID" value="KAL1408572.1"/>
    <property type="molecule type" value="Genomic_DNA"/>
</dbReference>
<proteinExistence type="predicted"/>
<organism evidence="8 9">
    <name type="scientific">Vanrija albida</name>
    <dbReference type="NCBI Taxonomy" id="181172"/>
    <lineage>
        <taxon>Eukaryota</taxon>
        <taxon>Fungi</taxon>
        <taxon>Dikarya</taxon>
        <taxon>Basidiomycota</taxon>
        <taxon>Agaricomycotina</taxon>
        <taxon>Tremellomycetes</taxon>
        <taxon>Trichosporonales</taxon>
        <taxon>Trichosporonaceae</taxon>
        <taxon>Vanrija</taxon>
    </lineage>
</organism>
<keyword evidence="9" id="KW-1185">Reference proteome</keyword>
<dbReference type="PROSITE" id="PS00463">
    <property type="entry name" value="ZN2_CY6_FUNGAL_1"/>
    <property type="match status" value="1"/>
</dbReference>
<dbReference type="Gene3D" id="4.10.240.10">
    <property type="entry name" value="Zn(2)-C6 fungal-type DNA-binding domain"/>
    <property type="match status" value="1"/>
</dbReference>
<feature type="region of interest" description="Disordered" evidence="6">
    <location>
        <begin position="167"/>
        <end position="262"/>
    </location>
</feature>
<feature type="domain" description="Zn(2)-C6 fungal-type" evidence="7">
    <location>
        <begin position="26"/>
        <end position="57"/>
    </location>
</feature>
<dbReference type="GeneID" id="95986428"/>
<keyword evidence="3" id="KW-0238">DNA-binding</keyword>
<dbReference type="Pfam" id="PF00172">
    <property type="entry name" value="Zn_clus"/>
    <property type="match status" value="1"/>
</dbReference>
<evidence type="ECO:0000259" key="7">
    <source>
        <dbReference type="PROSITE" id="PS50048"/>
    </source>
</evidence>
<evidence type="ECO:0000313" key="9">
    <source>
        <dbReference type="Proteomes" id="UP001565368"/>
    </source>
</evidence>
<feature type="compositionally biased region" description="Polar residues" evidence="6">
    <location>
        <begin position="171"/>
        <end position="182"/>
    </location>
</feature>
<dbReference type="InterPro" id="IPR036864">
    <property type="entry name" value="Zn2-C6_fun-type_DNA-bd_sf"/>
</dbReference>
<name>A0ABR3Q208_9TREE</name>
<dbReference type="SMART" id="SM00066">
    <property type="entry name" value="GAL4"/>
    <property type="match status" value="1"/>
</dbReference>
<dbReference type="Proteomes" id="UP001565368">
    <property type="component" value="Unassembled WGS sequence"/>
</dbReference>
<feature type="compositionally biased region" description="Basic and acidic residues" evidence="6">
    <location>
        <begin position="231"/>
        <end position="262"/>
    </location>
</feature>
<dbReference type="InterPro" id="IPR051089">
    <property type="entry name" value="prtT"/>
</dbReference>
<sequence>MAAGSRNRRSASGDGSHEEPESNKRACDFCHHMKIKCVGKDNPPCKRCRTLGEECTFDRRRAAVPTRTDKERLLALENQMGSFSSALQGLTALIAENTAQLKVMSAGHSPSNVSNPSTLAQWVRAVPTTVTPSPEVHTAAPLFAAGLPPVSFSSMFNPRGQVSALRAVHGSSETWSGRASNTGDEDEGDEGDEDAADAQVHDVTPSDDEDDEMGGRRPPATALGPFLQSEETARLRSDGVDVGRKRPHEGDGDDRPPRRARVDSCTCTANHSVGAEPADDDPITLGLVPEEEGRRLFDLAYVPIFDPSTDTFDEVRQRSPLCLTAIMMIGQMCADAEVGGKSELGVRLKRHAEKIAASTLFSPIASINIVQGLNHANAVAVDMGLYRCLHNLIASGMGAGRSPEELEADRRCVMGARLWLVLTRFKLAMSMNHGRPIVNPDEDGTISTARRLLEHPLSIPTDSRCIALVELVLHRQMALQMLLTPEYVSPPEVDEIVHKANEAFDGWGDFWADYYVSVMKSHSILQFHYHVLRGVQTKLDVDCLPRRRRHWLVRSLHVADELVSHMVQPEALARLRFADHYASKYLLRLARILPDRVDLRGVVRNVTTLADQLNRCTSCQRATLTTVPGFSFHRQLRHVAARTRARHALPESGMPSPHAATAELPVPAPLLFPQGDAALGADTADELAFVRFAENLEALNGNESEWLDLLVDGPFTPLLAESPPQPVGVV</sequence>
<evidence type="ECO:0000256" key="1">
    <source>
        <dbReference type="ARBA" id="ARBA00004123"/>
    </source>
</evidence>
<keyword evidence="2" id="KW-0805">Transcription regulation</keyword>
<evidence type="ECO:0000256" key="5">
    <source>
        <dbReference type="ARBA" id="ARBA00023242"/>
    </source>
</evidence>
<dbReference type="CDD" id="cd00067">
    <property type="entry name" value="GAL4"/>
    <property type="match status" value="1"/>
</dbReference>
<dbReference type="SUPFAM" id="SSF57701">
    <property type="entry name" value="Zn2/Cys6 DNA-binding domain"/>
    <property type="match status" value="1"/>
</dbReference>
<dbReference type="CDD" id="cd12148">
    <property type="entry name" value="fungal_TF_MHR"/>
    <property type="match status" value="1"/>
</dbReference>
<comment type="subcellular location">
    <subcellularLocation>
        <location evidence="1">Nucleus</location>
    </subcellularLocation>
</comment>
<reference evidence="8 9" key="1">
    <citation type="submission" date="2023-08" db="EMBL/GenBank/DDBJ databases">
        <title>Annotated Genome Sequence of Vanrija albida AlHP1.</title>
        <authorList>
            <person name="Herzog R."/>
        </authorList>
    </citation>
    <scope>NUCLEOTIDE SEQUENCE [LARGE SCALE GENOMIC DNA]</scope>
    <source>
        <strain evidence="8 9">AlHP1</strain>
    </source>
</reference>
<feature type="region of interest" description="Disordered" evidence="6">
    <location>
        <begin position="1"/>
        <end position="23"/>
    </location>
</feature>
<comment type="caution">
    <text evidence="8">The sequence shown here is derived from an EMBL/GenBank/DDBJ whole genome shotgun (WGS) entry which is preliminary data.</text>
</comment>
<gene>
    <name evidence="8" type="ORF">Q8F55_005385</name>
</gene>
<keyword evidence="5" id="KW-0539">Nucleus</keyword>
<feature type="compositionally biased region" description="Acidic residues" evidence="6">
    <location>
        <begin position="183"/>
        <end position="196"/>
    </location>
</feature>
<dbReference type="RefSeq" id="XP_069208516.1">
    <property type="nucleotide sequence ID" value="XM_069353874.1"/>
</dbReference>
<accession>A0ABR3Q208</accession>
<keyword evidence="4" id="KW-0804">Transcription</keyword>
<dbReference type="PANTHER" id="PTHR31845:SF17">
    <property type="entry name" value="ZN(II)2CYS6 TRANSCRIPTION FACTOR (EUROFUNG)"/>
    <property type="match status" value="1"/>
</dbReference>
<evidence type="ECO:0000313" key="8">
    <source>
        <dbReference type="EMBL" id="KAL1408572.1"/>
    </source>
</evidence>
<evidence type="ECO:0000256" key="3">
    <source>
        <dbReference type="ARBA" id="ARBA00023125"/>
    </source>
</evidence>
<evidence type="ECO:0000256" key="2">
    <source>
        <dbReference type="ARBA" id="ARBA00023015"/>
    </source>
</evidence>